<evidence type="ECO:0000313" key="2">
    <source>
        <dbReference type="EMBL" id="GCC32559.1"/>
    </source>
</evidence>
<comment type="caution">
    <text evidence="2">The sequence shown here is derived from an EMBL/GenBank/DDBJ whole genome shotgun (WGS) entry which is preliminary data.</text>
</comment>
<feature type="compositionally biased region" description="Low complexity" evidence="1">
    <location>
        <begin position="150"/>
        <end position="159"/>
    </location>
</feature>
<organism evidence="2 3">
    <name type="scientific">Chiloscyllium punctatum</name>
    <name type="common">Brownbanded bambooshark</name>
    <name type="synonym">Hemiscyllium punctatum</name>
    <dbReference type="NCBI Taxonomy" id="137246"/>
    <lineage>
        <taxon>Eukaryota</taxon>
        <taxon>Metazoa</taxon>
        <taxon>Chordata</taxon>
        <taxon>Craniata</taxon>
        <taxon>Vertebrata</taxon>
        <taxon>Chondrichthyes</taxon>
        <taxon>Elasmobranchii</taxon>
        <taxon>Galeomorphii</taxon>
        <taxon>Galeoidea</taxon>
        <taxon>Orectolobiformes</taxon>
        <taxon>Hemiscylliidae</taxon>
        <taxon>Chiloscyllium</taxon>
    </lineage>
</organism>
<evidence type="ECO:0000256" key="1">
    <source>
        <dbReference type="SAM" id="MobiDB-lite"/>
    </source>
</evidence>
<proteinExistence type="predicted"/>
<dbReference type="OMA" id="HARWRRT"/>
<feature type="region of interest" description="Disordered" evidence="1">
    <location>
        <begin position="136"/>
        <end position="159"/>
    </location>
</feature>
<dbReference type="EMBL" id="BEZZ01000444">
    <property type="protein sequence ID" value="GCC32559.1"/>
    <property type="molecule type" value="Genomic_DNA"/>
</dbReference>
<dbReference type="OrthoDB" id="10058735at2759"/>
<evidence type="ECO:0000313" key="3">
    <source>
        <dbReference type="Proteomes" id="UP000287033"/>
    </source>
</evidence>
<name>A0A401SQ69_CHIPU</name>
<dbReference type="STRING" id="137246.A0A401SQ69"/>
<keyword evidence="3" id="KW-1185">Reference proteome</keyword>
<dbReference type="Proteomes" id="UP000287033">
    <property type="component" value="Unassembled WGS sequence"/>
</dbReference>
<protein>
    <submittedName>
        <fullName evidence="2">Uncharacterized protein</fullName>
    </submittedName>
</protein>
<gene>
    <name evidence="2" type="ORF">chiPu_0011021</name>
</gene>
<sequence length="178" mass="20566">MDYMCRTGEKTSSTFHLRSILHILGISCQDRVSNAAVLPHTGLPSMYTLFRQRRVRWLSHIYRMEDGLIPKDILNGELASRKRPTGCPQLRYKEVCMRDVKALDIITESWERLAADHARWRRTLNQHLKTGEKKLMSAAADKPAPRKECSSSSRSTTTFRCDRCDRDCHSSIDLFSHK</sequence>
<reference evidence="2 3" key="1">
    <citation type="journal article" date="2018" name="Nat. Ecol. Evol.">
        <title>Shark genomes provide insights into elasmobranch evolution and the origin of vertebrates.</title>
        <authorList>
            <person name="Hara Y"/>
            <person name="Yamaguchi K"/>
            <person name="Onimaru K"/>
            <person name="Kadota M"/>
            <person name="Koyanagi M"/>
            <person name="Keeley SD"/>
            <person name="Tatsumi K"/>
            <person name="Tanaka K"/>
            <person name="Motone F"/>
            <person name="Kageyama Y"/>
            <person name="Nozu R"/>
            <person name="Adachi N"/>
            <person name="Nishimura O"/>
            <person name="Nakagawa R"/>
            <person name="Tanegashima C"/>
            <person name="Kiyatake I"/>
            <person name="Matsumoto R"/>
            <person name="Murakumo K"/>
            <person name="Nishida K"/>
            <person name="Terakita A"/>
            <person name="Kuratani S"/>
            <person name="Sato K"/>
            <person name="Hyodo S Kuraku.S."/>
        </authorList>
    </citation>
    <scope>NUCLEOTIDE SEQUENCE [LARGE SCALE GENOMIC DNA]</scope>
</reference>
<accession>A0A401SQ69</accession>
<dbReference type="AlphaFoldDB" id="A0A401SQ69"/>